<evidence type="ECO:0008006" key="3">
    <source>
        <dbReference type="Google" id="ProtNLM"/>
    </source>
</evidence>
<name>A0ABW5Z978_9FLAO</name>
<sequence>MKKLFLLLSVFVLFNSCTPEQDIYSIVVLPVESVTDLPVEFVLGETYQITMKFYRPTTCHSLYGIYYEKELNTRTFAVRNMKEERGGCTELTDVLITQNFTFHVTNTGNYIFKFWTGTDDEGNNTYLEYNIPVI</sequence>
<gene>
    <name evidence="1" type="ORF">ACFSX9_07825</name>
</gene>
<protein>
    <recommendedName>
        <fullName evidence="3">Lipoprotein</fullName>
    </recommendedName>
</protein>
<dbReference type="RefSeq" id="WP_379806368.1">
    <property type="nucleotide sequence ID" value="NZ_JBHUOL010000012.1"/>
</dbReference>
<evidence type="ECO:0000313" key="2">
    <source>
        <dbReference type="Proteomes" id="UP001597549"/>
    </source>
</evidence>
<dbReference type="Proteomes" id="UP001597549">
    <property type="component" value="Unassembled WGS sequence"/>
</dbReference>
<proteinExistence type="predicted"/>
<evidence type="ECO:0000313" key="1">
    <source>
        <dbReference type="EMBL" id="MFD2908643.1"/>
    </source>
</evidence>
<dbReference type="EMBL" id="JBHUOL010000012">
    <property type="protein sequence ID" value="MFD2908643.1"/>
    <property type="molecule type" value="Genomic_DNA"/>
</dbReference>
<accession>A0ABW5Z978</accession>
<reference evidence="2" key="1">
    <citation type="journal article" date="2019" name="Int. J. Syst. Evol. Microbiol.">
        <title>The Global Catalogue of Microorganisms (GCM) 10K type strain sequencing project: providing services to taxonomists for standard genome sequencing and annotation.</title>
        <authorList>
            <consortium name="The Broad Institute Genomics Platform"/>
            <consortium name="The Broad Institute Genome Sequencing Center for Infectious Disease"/>
            <person name="Wu L."/>
            <person name="Ma J."/>
        </authorList>
    </citation>
    <scope>NUCLEOTIDE SEQUENCE [LARGE SCALE GENOMIC DNA]</scope>
    <source>
        <strain evidence="2">KCTC 52644</strain>
    </source>
</reference>
<organism evidence="1 2">
    <name type="scientific">Flavobacterium ardleyense</name>
    <dbReference type="NCBI Taxonomy" id="2038737"/>
    <lineage>
        <taxon>Bacteria</taxon>
        <taxon>Pseudomonadati</taxon>
        <taxon>Bacteroidota</taxon>
        <taxon>Flavobacteriia</taxon>
        <taxon>Flavobacteriales</taxon>
        <taxon>Flavobacteriaceae</taxon>
        <taxon>Flavobacterium</taxon>
    </lineage>
</organism>
<comment type="caution">
    <text evidence="1">The sequence shown here is derived from an EMBL/GenBank/DDBJ whole genome shotgun (WGS) entry which is preliminary data.</text>
</comment>
<keyword evidence="2" id="KW-1185">Reference proteome</keyword>